<reference evidence="2" key="2">
    <citation type="submission" date="2020-06" db="EMBL/GenBank/DDBJ databases">
        <authorList>
            <person name="Sheffer M."/>
        </authorList>
    </citation>
    <scope>NUCLEOTIDE SEQUENCE</scope>
</reference>
<evidence type="ECO:0000313" key="2">
    <source>
        <dbReference type="EMBL" id="KAF8763431.1"/>
    </source>
</evidence>
<evidence type="ECO:0000313" key="3">
    <source>
        <dbReference type="Proteomes" id="UP000807504"/>
    </source>
</evidence>
<evidence type="ECO:0000256" key="1">
    <source>
        <dbReference type="SAM" id="MobiDB-lite"/>
    </source>
</evidence>
<accession>A0A8T0E0F7</accession>
<dbReference type="Proteomes" id="UP000807504">
    <property type="component" value="Unassembled WGS sequence"/>
</dbReference>
<protein>
    <submittedName>
        <fullName evidence="2">Uncharacterized protein</fullName>
    </submittedName>
</protein>
<comment type="caution">
    <text evidence="2">The sequence shown here is derived from an EMBL/GenBank/DDBJ whole genome shotgun (WGS) entry which is preliminary data.</text>
</comment>
<feature type="region of interest" description="Disordered" evidence="1">
    <location>
        <begin position="1"/>
        <end position="75"/>
    </location>
</feature>
<dbReference type="AlphaFoldDB" id="A0A8T0E0F7"/>
<proteinExistence type="predicted"/>
<name>A0A8T0E0F7_ARGBR</name>
<dbReference type="EMBL" id="JABXBU010002231">
    <property type="protein sequence ID" value="KAF8763431.1"/>
    <property type="molecule type" value="Genomic_DNA"/>
</dbReference>
<gene>
    <name evidence="2" type="ORF">HNY73_021618</name>
</gene>
<organism evidence="2 3">
    <name type="scientific">Argiope bruennichi</name>
    <name type="common">Wasp spider</name>
    <name type="synonym">Aranea bruennichi</name>
    <dbReference type="NCBI Taxonomy" id="94029"/>
    <lineage>
        <taxon>Eukaryota</taxon>
        <taxon>Metazoa</taxon>
        <taxon>Ecdysozoa</taxon>
        <taxon>Arthropoda</taxon>
        <taxon>Chelicerata</taxon>
        <taxon>Arachnida</taxon>
        <taxon>Araneae</taxon>
        <taxon>Araneomorphae</taxon>
        <taxon>Entelegynae</taxon>
        <taxon>Araneoidea</taxon>
        <taxon>Araneidae</taxon>
        <taxon>Argiope</taxon>
    </lineage>
</organism>
<reference evidence="2" key="1">
    <citation type="journal article" date="2020" name="bioRxiv">
        <title>Chromosome-level reference genome of the European wasp spider Argiope bruennichi: a resource for studies on range expansion and evolutionary adaptation.</title>
        <authorList>
            <person name="Sheffer M.M."/>
            <person name="Hoppe A."/>
            <person name="Krehenwinkel H."/>
            <person name="Uhl G."/>
            <person name="Kuss A.W."/>
            <person name="Jensen L."/>
            <person name="Jensen C."/>
            <person name="Gillespie R.G."/>
            <person name="Hoff K.J."/>
            <person name="Prost S."/>
        </authorList>
    </citation>
    <scope>NUCLEOTIDE SEQUENCE</scope>
</reference>
<sequence>MSRPRLAWGPVATTSHRSESRLSVDPQPSHHKSQRSHHVKDGIRPNAQSDISIQKNQWANLSPGMTARTRSWERV</sequence>
<keyword evidence="3" id="KW-1185">Reference proteome</keyword>
<feature type="compositionally biased region" description="Polar residues" evidence="1">
    <location>
        <begin position="46"/>
        <end position="60"/>
    </location>
</feature>
<feature type="compositionally biased region" description="Basic residues" evidence="1">
    <location>
        <begin position="29"/>
        <end position="38"/>
    </location>
</feature>